<evidence type="ECO:0000313" key="1">
    <source>
        <dbReference type="EMBL" id="CRZ00604.1"/>
    </source>
</evidence>
<organism evidence="1">
    <name type="scientific">Spongospora subterranea</name>
    <dbReference type="NCBI Taxonomy" id="70186"/>
    <lineage>
        <taxon>Eukaryota</taxon>
        <taxon>Sar</taxon>
        <taxon>Rhizaria</taxon>
        <taxon>Endomyxa</taxon>
        <taxon>Phytomyxea</taxon>
        <taxon>Plasmodiophorida</taxon>
        <taxon>Plasmodiophoridae</taxon>
        <taxon>Spongospora</taxon>
    </lineage>
</organism>
<reference evidence="1" key="1">
    <citation type="submission" date="2015-04" db="EMBL/GenBank/DDBJ databases">
        <title>The genome sequence of the plant pathogenic Rhizarian Plasmodiophora brassicae reveals insights in its biotrophic life cycle and the origin of chitin synthesis.</title>
        <authorList>
            <person name="Schwelm A."/>
            <person name="Fogelqvist J."/>
            <person name="Knaust A."/>
            <person name="Julke S."/>
            <person name="Lilja T."/>
            <person name="Dhandapani V."/>
            <person name="Bonilla-Rosso G."/>
            <person name="Karlsson M."/>
            <person name="Shevchenko A."/>
            <person name="Choi S.R."/>
            <person name="Kim H.G."/>
            <person name="Park J.Y."/>
            <person name="Lim Y.P."/>
            <person name="Ludwig-Muller J."/>
            <person name="Dixelius C."/>
        </authorList>
    </citation>
    <scope>NUCLEOTIDE SEQUENCE</scope>
    <source>
        <tissue evidence="1">Potato root galls</tissue>
    </source>
</reference>
<name>A0A0H5QYF1_9EUKA</name>
<sequence>SDLEEHRRGFKREERTNLTRLIVDSGWLSILQALICRIDTAITLVSIGIPTAAIALVQNCNGVIESKTTTSSGNYLLISKNVIMQIIQGDDEWIERFIASKTLTSTQCFTDITRVPAATQRNR</sequence>
<accession>A0A0H5QYF1</accession>
<dbReference type="EMBL" id="HACM01000162">
    <property type="protein sequence ID" value="CRZ00604.1"/>
    <property type="molecule type" value="Transcribed_RNA"/>
</dbReference>
<feature type="non-terminal residue" evidence="1">
    <location>
        <position position="1"/>
    </location>
</feature>
<dbReference type="AlphaFoldDB" id="A0A0H5QYF1"/>
<proteinExistence type="predicted"/>
<protein>
    <submittedName>
        <fullName evidence="1">Uncharacterized protein</fullName>
    </submittedName>
</protein>